<sequence>MPENNPIAELMGRLNSPTHGAPSSPLQLVAMQGIESLDRIRLNSDTLTQREVSILADTLEQLKLDTEVIRSIQQRIEIRTKNAQKFFQYATAVLAPINRFPAEVLSRIFVLGKGLELNFSPRMSWVAQRWRNVALSTPELWNTIPLTGVGRVTTYISRSGSMLLDIEADLRTYRINTFDISQCMKVLEPCRLRWHGVKVLLEDHDQAQPILRQLEGICSDVHQKAYSSCLNSIYFGVARGYDSISSHHNSSLNLLTTPSLAVVELLAVDLFCPPDHGTGCFTGLVRLSLGNTEHMHLDADFFRLLYAMPNLTELVLDQCSFIVPNFINDPIPIPLEKLAILQLSLIPDEVVNLILTKIFAPNLRHFELIAHEMDGPSQILNWETIRAKYTGLVVLKLGAITSSAAHSLLQWLPELPKLTVLAVRFQERLSPKSAQRSSEKVLKRLADSRNQCCTELHTIEIGVIGLEGVAVLQRVLQSRSLLRSGKVTIIVDRDVKGKESENKDIVWMQSHLRKFRVRGGTDGDDETASDESDYE</sequence>
<organism evidence="2 3">
    <name type="scientific">Rhizoctonia solani</name>
    <dbReference type="NCBI Taxonomy" id="456999"/>
    <lineage>
        <taxon>Eukaryota</taxon>
        <taxon>Fungi</taxon>
        <taxon>Dikarya</taxon>
        <taxon>Basidiomycota</taxon>
        <taxon>Agaricomycotina</taxon>
        <taxon>Agaricomycetes</taxon>
        <taxon>Cantharellales</taxon>
        <taxon>Ceratobasidiaceae</taxon>
        <taxon>Rhizoctonia</taxon>
    </lineage>
</organism>
<dbReference type="Gene3D" id="3.80.10.10">
    <property type="entry name" value="Ribonuclease Inhibitor"/>
    <property type="match status" value="1"/>
</dbReference>
<name>A0A8H3H1P1_9AGAM</name>
<dbReference type="AlphaFoldDB" id="A0A8H3H1P1"/>
<reference evidence="2" key="1">
    <citation type="submission" date="2021-01" db="EMBL/GenBank/DDBJ databases">
        <authorList>
            <person name="Kaushik A."/>
        </authorList>
    </citation>
    <scope>NUCLEOTIDE SEQUENCE</scope>
    <source>
        <strain evidence="2">AG3-1AP</strain>
    </source>
</reference>
<evidence type="ECO:0000313" key="3">
    <source>
        <dbReference type="Proteomes" id="UP000663831"/>
    </source>
</evidence>
<feature type="region of interest" description="Disordered" evidence="1">
    <location>
        <begin position="1"/>
        <end position="22"/>
    </location>
</feature>
<gene>
    <name evidence="2" type="ORF">RDB_LOCUS92216</name>
</gene>
<proteinExistence type="predicted"/>
<evidence type="ECO:0008006" key="4">
    <source>
        <dbReference type="Google" id="ProtNLM"/>
    </source>
</evidence>
<protein>
    <recommendedName>
        <fullName evidence="4">F-box domain-containing protein</fullName>
    </recommendedName>
</protein>
<accession>A0A8H3H1P1</accession>
<evidence type="ECO:0000256" key="1">
    <source>
        <dbReference type="SAM" id="MobiDB-lite"/>
    </source>
</evidence>
<dbReference type="EMBL" id="CAJMWV010003082">
    <property type="protein sequence ID" value="CAE6475897.1"/>
    <property type="molecule type" value="Genomic_DNA"/>
</dbReference>
<dbReference type="SUPFAM" id="SSF52047">
    <property type="entry name" value="RNI-like"/>
    <property type="match status" value="1"/>
</dbReference>
<dbReference type="Proteomes" id="UP000663831">
    <property type="component" value="Unassembled WGS sequence"/>
</dbReference>
<comment type="caution">
    <text evidence="2">The sequence shown here is derived from an EMBL/GenBank/DDBJ whole genome shotgun (WGS) entry which is preliminary data.</text>
</comment>
<evidence type="ECO:0000313" key="2">
    <source>
        <dbReference type="EMBL" id="CAE6475897.1"/>
    </source>
</evidence>
<dbReference type="InterPro" id="IPR032675">
    <property type="entry name" value="LRR_dom_sf"/>
</dbReference>